<reference evidence="2 3" key="1">
    <citation type="submission" date="2018-05" db="EMBL/GenBank/DDBJ databases">
        <title>Micromonosporas from Atacama Desert.</title>
        <authorList>
            <person name="Carro L."/>
            <person name="Golinska P."/>
            <person name="Klenk H.-P."/>
            <person name="Goodfellow M."/>
        </authorList>
    </citation>
    <scope>NUCLEOTIDE SEQUENCE [LARGE SCALE GENOMIC DNA]</scope>
    <source>
        <strain evidence="2 3">4G51</strain>
    </source>
</reference>
<dbReference type="PANTHER" id="PTHR37841">
    <property type="entry name" value="GLR2918 PROTEIN"/>
    <property type="match status" value="1"/>
</dbReference>
<feature type="region of interest" description="Disordered" evidence="1">
    <location>
        <begin position="1"/>
        <end position="255"/>
    </location>
</feature>
<feature type="compositionally biased region" description="Pro residues" evidence="1">
    <location>
        <begin position="95"/>
        <end position="156"/>
    </location>
</feature>
<comment type="caution">
    <text evidence="2">The sequence shown here is derived from an EMBL/GenBank/DDBJ whole genome shotgun (WGS) entry which is preliminary data.</text>
</comment>
<feature type="compositionally biased region" description="Low complexity" evidence="1">
    <location>
        <begin position="184"/>
        <end position="206"/>
    </location>
</feature>
<dbReference type="Proteomes" id="UP000246050">
    <property type="component" value="Unassembled WGS sequence"/>
</dbReference>
<dbReference type="Pfam" id="PF14903">
    <property type="entry name" value="WG_beta_rep"/>
    <property type="match status" value="3"/>
</dbReference>
<name>A0A317CYP9_9ACTN</name>
<evidence type="ECO:0000256" key="1">
    <source>
        <dbReference type="SAM" id="MobiDB-lite"/>
    </source>
</evidence>
<organism evidence="2 3">
    <name type="scientific">Micromonospora sicca</name>
    <dbReference type="NCBI Taxonomy" id="2202420"/>
    <lineage>
        <taxon>Bacteria</taxon>
        <taxon>Bacillati</taxon>
        <taxon>Actinomycetota</taxon>
        <taxon>Actinomycetes</taxon>
        <taxon>Micromonosporales</taxon>
        <taxon>Micromonosporaceae</taxon>
        <taxon>Micromonospora</taxon>
    </lineage>
</organism>
<dbReference type="Gene3D" id="1.25.40.10">
    <property type="entry name" value="Tetratricopeptide repeat domain"/>
    <property type="match status" value="1"/>
</dbReference>
<protein>
    <recommendedName>
        <fullName evidence="4">WG repeat-containing protein</fullName>
    </recommendedName>
</protein>
<dbReference type="InterPro" id="IPR032774">
    <property type="entry name" value="WG_beta_rep"/>
</dbReference>
<feature type="compositionally biased region" description="Pro residues" evidence="1">
    <location>
        <begin position="208"/>
        <end position="222"/>
    </location>
</feature>
<evidence type="ECO:0000313" key="3">
    <source>
        <dbReference type="Proteomes" id="UP000246050"/>
    </source>
</evidence>
<dbReference type="AlphaFoldDB" id="A0A317CYP9"/>
<evidence type="ECO:0000313" key="2">
    <source>
        <dbReference type="EMBL" id="PWR07731.1"/>
    </source>
</evidence>
<feature type="compositionally biased region" description="Low complexity" evidence="1">
    <location>
        <begin position="223"/>
        <end position="247"/>
    </location>
</feature>
<gene>
    <name evidence="2" type="ORF">DKT69_34185</name>
</gene>
<dbReference type="SUPFAM" id="SSF48452">
    <property type="entry name" value="TPR-like"/>
    <property type="match status" value="1"/>
</dbReference>
<feature type="compositionally biased region" description="Low complexity" evidence="1">
    <location>
        <begin position="32"/>
        <end position="49"/>
    </location>
</feature>
<sequence>MSAPPVPTSAPPAPVSAPPAPVSAPPAPPVPESASPSAAVSSAQVSAPPAYRPVSATPAGPVSGPPAGHVAAPSAGQFSRPPAQSTGAEVGRPVSAPPVSAPPVSAPPVSGPPVSAPPVFAPPVSGPPVSGPPVSGPPVSGPPVSGPPVSGPPAPASAPAQPVSGPPAAAFTSAPPASAPPADAPAEPASAPAARPAEPGSAAARPVSGPPAGPLAAPPRPPDSTSDTEPPDSTSDTEPSDSASEAEPPAPPMDPEQALAAFRWRLDPETLREEATDPEELRVVRDGLTAKLGTALDNRSRARLLSLRSVASRILGDLDDALADGRLAVTYAEATAELRRTALARARLAQVLRWRGEHAEADRLFAEANSPELPDRLRAALHEHAGRSCVDQGRLIEACHHFERALDLRQGGDAELIARTGVALDAVRERAAAGGFGPWPRDRDVMRGGERAPAPTFDEELELWGYADVDGNLVIDHRYAEVQAFREGMAWVRRPEASRWALIDTSGAALIEANNGYRAVRSFSDGLAWVSMDGKANWMAVDPTNMVKIPPGFEDVRPFRGGLAAVRRGGWGAVDRTGQLVVPTRYHGFPTALADGRYVDGFTEEGLAVVELAGRRGVVDRTGRVVVEPAYRALVIHPVAFLVGDGGGRWGALDRRGELLIDPVHPSRAEVVAEIDQLLADTSPVL</sequence>
<dbReference type="EMBL" id="QGKS01000459">
    <property type="protein sequence ID" value="PWR07731.1"/>
    <property type="molecule type" value="Genomic_DNA"/>
</dbReference>
<dbReference type="PANTHER" id="PTHR37841:SF1">
    <property type="entry name" value="DUF3298 DOMAIN-CONTAINING PROTEIN"/>
    <property type="match status" value="1"/>
</dbReference>
<proteinExistence type="predicted"/>
<accession>A0A317CYP9</accession>
<dbReference type="InterPro" id="IPR011990">
    <property type="entry name" value="TPR-like_helical_dom_sf"/>
</dbReference>
<dbReference type="OrthoDB" id="4965972at2"/>
<evidence type="ECO:0008006" key="4">
    <source>
        <dbReference type="Google" id="ProtNLM"/>
    </source>
</evidence>
<feature type="compositionally biased region" description="Low complexity" evidence="1">
    <location>
        <begin position="157"/>
        <end position="176"/>
    </location>
</feature>
<feature type="compositionally biased region" description="Pro residues" evidence="1">
    <location>
        <begin position="1"/>
        <end position="31"/>
    </location>
</feature>